<comment type="caution">
    <text evidence="2">The sequence shown here is derived from an EMBL/GenBank/DDBJ whole genome shotgun (WGS) entry which is preliminary data.</text>
</comment>
<gene>
    <name evidence="2" type="ORF">ODALV1_LOCUS23876</name>
</gene>
<reference evidence="2 3" key="1">
    <citation type="submission" date="2024-08" db="EMBL/GenBank/DDBJ databases">
        <authorList>
            <person name="Cucini C."/>
            <person name="Frati F."/>
        </authorList>
    </citation>
    <scope>NUCLEOTIDE SEQUENCE [LARGE SCALE GENOMIC DNA]</scope>
</reference>
<name>A0ABP1RMH1_9HEXA</name>
<accession>A0ABP1RMH1</accession>
<evidence type="ECO:0000313" key="2">
    <source>
        <dbReference type="EMBL" id="CAL8130771.1"/>
    </source>
</evidence>
<feature type="transmembrane region" description="Helical" evidence="1">
    <location>
        <begin position="109"/>
        <end position="127"/>
    </location>
</feature>
<dbReference type="Proteomes" id="UP001642540">
    <property type="component" value="Unassembled WGS sequence"/>
</dbReference>
<feature type="transmembrane region" description="Helical" evidence="1">
    <location>
        <begin position="76"/>
        <end position="97"/>
    </location>
</feature>
<feature type="transmembrane region" description="Helical" evidence="1">
    <location>
        <begin position="133"/>
        <end position="156"/>
    </location>
</feature>
<feature type="transmembrane region" description="Helical" evidence="1">
    <location>
        <begin position="207"/>
        <end position="225"/>
    </location>
</feature>
<keyword evidence="1" id="KW-1133">Transmembrane helix</keyword>
<evidence type="ECO:0000313" key="3">
    <source>
        <dbReference type="Proteomes" id="UP001642540"/>
    </source>
</evidence>
<keyword evidence="1" id="KW-0812">Transmembrane</keyword>
<sequence length="328" mass="37490">MATNSRLVLVFGTLVSLLTVYTNTIATRLIEERINLKNVYKAGWKLETKFSETYEKALKSSNDIGWRWDLKKFEWVAGYVCIASTMLVFMFGITIFHPADPFHRVIEDVFGLRVTFSLLTVLYGLGYGWGVFIVANTIIIFIISFLLPICSSSIWIQAIMPCRIESGYRYYTRRLGVLPPTQIISMYRCYQLFFVHLNAIIADARVALHFAMLHMTAVICSFIALRYMGEFVRDGEYFFPALVVTGVIIVTVMAKLECAMVGGTVKRSREIKANLLKLSSKKGFVYKTARSFQPHWVLSTYPFFTIGNNTFLEFLDISVDRIVNLLLL</sequence>
<evidence type="ECO:0000256" key="1">
    <source>
        <dbReference type="SAM" id="Phobius"/>
    </source>
</evidence>
<organism evidence="2 3">
    <name type="scientific">Orchesella dallaii</name>
    <dbReference type="NCBI Taxonomy" id="48710"/>
    <lineage>
        <taxon>Eukaryota</taxon>
        <taxon>Metazoa</taxon>
        <taxon>Ecdysozoa</taxon>
        <taxon>Arthropoda</taxon>
        <taxon>Hexapoda</taxon>
        <taxon>Collembola</taxon>
        <taxon>Entomobryomorpha</taxon>
        <taxon>Entomobryoidea</taxon>
        <taxon>Orchesellidae</taxon>
        <taxon>Orchesellinae</taxon>
        <taxon>Orchesella</taxon>
    </lineage>
</organism>
<keyword evidence="1" id="KW-0472">Membrane</keyword>
<proteinExistence type="predicted"/>
<protein>
    <submittedName>
        <fullName evidence="2">Uncharacterized protein</fullName>
    </submittedName>
</protein>
<dbReference type="EMBL" id="CAXLJM020000085">
    <property type="protein sequence ID" value="CAL8130771.1"/>
    <property type="molecule type" value="Genomic_DNA"/>
</dbReference>
<feature type="transmembrane region" description="Helical" evidence="1">
    <location>
        <begin position="237"/>
        <end position="256"/>
    </location>
</feature>
<keyword evidence="3" id="KW-1185">Reference proteome</keyword>